<organism evidence="3 4">
    <name type="scientific">Vitis vinifera</name>
    <name type="common">Grape</name>
    <dbReference type="NCBI Taxonomy" id="29760"/>
    <lineage>
        <taxon>Eukaryota</taxon>
        <taxon>Viridiplantae</taxon>
        <taxon>Streptophyta</taxon>
        <taxon>Embryophyta</taxon>
        <taxon>Tracheophyta</taxon>
        <taxon>Spermatophyta</taxon>
        <taxon>Magnoliopsida</taxon>
        <taxon>eudicotyledons</taxon>
        <taxon>Gunneridae</taxon>
        <taxon>Pentapetalae</taxon>
        <taxon>rosids</taxon>
        <taxon>Vitales</taxon>
        <taxon>Vitaceae</taxon>
        <taxon>Viteae</taxon>
        <taxon>Vitis</taxon>
    </lineage>
</organism>
<dbReference type="EMBL" id="QGNW01000006">
    <property type="protein sequence ID" value="RVX20779.1"/>
    <property type="molecule type" value="Genomic_DNA"/>
</dbReference>
<comment type="caution">
    <text evidence="3">The sequence shown here is derived from an EMBL/GenBank/DDBJ whole genome shotgun (WGS) entry which is preliminary data.</text>
</comment>
<feature type="compositionally biased region" description="Polar residues" evidence="2">
    <location>
        <begin position="1008"/>
        <end position="1026"/>
    </location>
</feature>
<proteinExistence type="predicted"/>
<feature type="compositionally biased region" description="Low complexity" evidence="2">
    <location>
        <begin position="1999"/>
        <end position="2024"/>
    </location>
</feature>
<feature type="region of interest" description="Disordered" evidence="2">
    <location>
        <begin position="1851"/>
        <end position="1900"/>
    </location>
</feature>
<protein>
    <submittedName>
        <fullName evidence="3">Protein SPIRRIG</fullName>
    </submittedName>
</protein>
<dbReference type="SUPFAM" id="SSF48371">
    <property type="entry name" value="ARM repeat"/>
    <property type="match status" value="1"/>
</dbReference>
<dbReference type="PANTHER" id="PTHR46108:SF4">
    <property type="entry name" value="BLUE CHEESE"/>
    <property type="match status" value="1"/>
</dbReference>
<keyword evidence="1" id="KW-0853">WD repeat</keyword>
<evidence type="ECO:0000256" key="1">
    <source>
        <dbReference type="ARBA" id="ARBA00022574"/>
    </source>
</evidence>
<gene>
    <name evidence="3" type="primary">SPI_1</name>
    <name evidence="3" type="ORF">CK203_002515</name>
</gene>
<feature type="compositionally biased region" description="Polar residues" evidence="2">
    <location>
        <begin position="1863"/>
        <end position="1900"/>
    </location>
</feature>
<feature type="region of interest" description="Disordered" evidence="2">
    <location>
        <begin position="2579"/>
        <end position="2602"/>
    </location>
</feature>
<dbReference type="Gene3D" id="2.60.120.200">
    <property type="match status" value="1"/>
</dbReference>
<feature type="compositionally biased region" description="Basic residues" evidence="2">
    <location>
        <begin position="382"/>
        <end position="394"/>
    </location>
</feature>
<feature type="region of interest" description="Disordered" evidence="2">
    <location>
        <begin position="1997"/>
        <end position="2024"/>
    </location>
</feature>
<dbReference type="PANTHER" id="PTHR46108">
    <property type="entry name" value="BLUE CHEESE"/>
    <property type="match status" value="1"/>
</dbReference>
<name>A0A438KHU5_VITVI</name>
<dbReference type="Proteomes" id="UP000288805">
    <property type="component" value="Unassembled WGS sequence"/>
</dbReference>
<feature type="region of interest" description="Disordered" evidence="2">
    <location>
        <begin position="1008"/>
        <end position="1028"/>
    </location>
</feature>
<evidence type="ECO:0000313" key="3">
    <source>
        <dbReference type="EMBL" id="RVX20779.1"/>
    </source>
</evidence>
<feature type="region of interest" description="Disordered" evidence="2">
    <location>
        <begin position="309"/>
        <end position="350"/>
    </location>
</feature>
<dbReference type="InterPro" id="IPR013320">
    <property type="entry name" value="ConA-like_dom_sf"/>
</dbReference>
<dbReference type="InterPro" id="IPR016024">
    <property type="entry name" value="ARM-type_fold"/>
</dbReference>
<dbReference type="InterPro" id="IPR051944">
    <property type="entry name" value="BEACH_domain_protein"/>
</dbReference>
<feature type="compositionally biased region" description="Low complexity" evidence="2">
    <location>
        <begin position="311"/>
        <end position="327"/>
    </location>
</feature>
<evidence type="ECO:0000256" key="2">
    <source>
        <dbReference type="SAM" id="MobiDB-lite"/>
    </source>
</evidence>
<feature type="compositionally biased region" description="Polar residues" evidence="2">
    <location>
        <begin position="328"/>
        <end position="338"/>
    </location>
</feature>
<accession>A0A438KHU5</accession>
<sequence length="2715" mass="300803">MNWNWTSKDFGKSSVLPVPKRLVETHIFSFVVGRAFVTDIEKLKIGSKTRSLNVVKVLNFFSEVTKDGISPGLNLLNAVEVLVSGPIDKQSLLDSGIFCCLIHILNALLDPSDANQRQKTPHKEELSLANKDYDGDVAQVRQLGVVFSVIEGSVVHIMKALASHPSAAQSLIEDDSLQLLFQMVANGSLTVFSQYKDGLIPLHTIQLHRHAMQILGLLLVNDNGSTAKYIHKHHLIKVLLMAVKGFNPDSGDSAYTVGIVDLLLECVELSYRPEAGGIKLREDIHNAHGYQFLVQFALLLSTMPNYQGIQSTHSNSSSEQNSVSAGSHTFNDTRTQNFTEKRGDNSPQNLSPTLSRLLDVLVNLAQTGPAESAGSAGSRGFKSSHTKAIGHGRSRTSSSDRIGDEIWEKDNYKVKDLEAVQMLQDIFLKANSRELQAEVLNRMFKIFSGHLENYKLCQQLRTVPLLILNMDGFPPSLQEIILKILEYAVTVVNCIPEQELLSLCCLLQQPITSELKHTILSFFVKLLSFDQQYKKVLREVGVLEVLLDDLKQHKFLLGADQHNGNPDQLERKSSSGGFKKHFDSKDAIISSPKLIESGSEKFPLFEIESTVAVAWDCLVSLLKKTETNQASFRSTSGVTTVLPFLVSDIHRSGVLRVFSCLIIEDVTQDLSTGFKMMQNVIFWDPCGAFWELTVQHSGFFGEATGFSLLLTTLHSFQNNEGHTDQSSLVIYVKVFTYLLRVVTAGVFDNAANRTKLHTIILSQTFYDLLCESGLLSVEWEKQVIQLLLELALEIVLPPPLTSELTTPSDMSETGSSTFVLATPSGSFNPDKERVYNAGAVRVLIRSLLLFTPKVQLEVLNIIDKLARAGPYNQENLTSVGCVELLLEIIHPFLLGSSPLLSYALKIVEVLGAYRLSTSELRVLIRYILQMRLKSSGHILVSMMERLILMEDLAFESVPLAPFVEMDMSRIGHASVQVSLGARSWPPAAGYSFVCWFQYRNFLTSLSKETDSSKAGPSKRQSTSGKQQHGGHVLRIFSVGPVENGNAFYAELYLQEDGVLTLATSNSSSLSFSGLELEEDRWHHLAVVHSKPNALAGLFQASVAHVYLNGKLRHTGKLGYSPSPVGKSLQVTIGTPVTCARVSGSSWKLRCCYLFEEVLTSGCICFMYILGRGYRGLFQDTDLLRFVPNQSCGGGSMAILDSLDAESPLASNVQRLDSASKLGNSKADGSGIVWDLERLGNLSLQLSGKKLIFAFDGTCTEALRASGALSMLNLVDPMSAAASPLEVCIPRFGRLHGDVYVCGQCVIGDSIRPVGGMAVVLALVEASETRDMLHMALTLLACALHQNPQNVKDMQTCRGYHLLSLFLHRRMSLFDMQSLEIFFQIAACEASFSEPKKLENTHNISLPAATIPEASIEDLNFSKFRDEFSSVGFHGDMDDFSAHKDSFSHISELENTDIPVETSNCIVLANADMVEHVLLDWTLWVKASISVQIALLGFLEHLVSMHWYRNHNLTVLRRINLVQHLLVTLQRGDVEVPVLEKLVVLLGVILEDGFLASELEHVVRFVIMTFDPPEPTPRRQIIRETMGKHIIVRNMLLEMLIDLQVTIHSEELLEQWHKIVSSKLITYFLDEAVHPTSMRWVMTLLGVCLASSPTFALKFRTSGGYQGLARVLPSFYDSPDVYYILFCLMFGKPVYPRLPEVRMLDFHALMPSDGSYGELKFVELLESVIAMAKSTYDRLSMQSMLAHQTGNLSQVSAGLVAELVEGNSDMAGELQGEALMHKTYAARLMGGEASAPAAATSVLRFMVDLAKMCPPFSAICRRAEFLESCVDLYFSCVRAAHAVKMAKELSLRTEERNSNDCDDTCSSQNTFSSLPNEQEQSAKTSISVGSFPQGQVSTSSEDMSMPLNYIAGETSEVRITASQQESSKSMQEYVQAVQRLDGETVDQSSASLLIPDSPILSEKSGSRIPLTPFSSSAIALSNFLGSASVNESKAHLVGTPSMESSASMSESDPSLDLKSSSQGSSATNTFFAVSPKLLLEMDDSGYGGGPCSAAATAVLDFMAEVLSDFVTEQMKAAQVMETILETAPLYVDAESILVFQGLCLSRLMNFLERRLLRDDEEDEKKLDKSRWSFQLRCILANKDGRIEGAAPGKGLLSIARGSRQLDAYIQSIIKNTNRMILYCFLPSFLISIGEDDFLSRLGLQIEPKKKSSPNSSEEDTGIDICTVLQLLVAHRRIIFCPSNLDTELSRSLNCCLCINLIPLLCDQRRNAVNMAVDVVKYLLVHRRAALEDLLVSKLNQGQLLDVLHGGFDKLLTGSLSAFFEWLQTSEQLVNKVLEQCAAIMWVQHIAGSAKFHGVRMKGLEERRKRELGRRSRDIAKLDLRHWEQVNERRCALELVREATSTELRVVRQDKYGWVLHAESEWQTYLQQLVHERGIFPMRKTSLTEDPEWQLCPIEGPYRMRKKLERCKLKIDTIQNVLDGQFESVEIELSREKNENGFEASDTDSESYFPLLDSGVKQIDDKYYDESFFKESDDIKDVASARSGWNDDRASSINEASLHSALEFGVKSSAISVPMSESIHGRSDTGSPRQSSSVKIEEGKGTEDKLDKELLDNGELCLYVIENFYIDDTGCICEKECEDELSVIDQALGVKKDVNGGMDFQPKSTPSRGVTKAWVGGRAWAYNGGAWGKEKVCSSGNLPHAWICGNLVVFMKS</sequence>
<feature type="compositionally biased region" description="Polar residues" evidence="2">
    <location>
        <begin position="2586"/>
        <end position="2596"/>
    </location>
</feature>
<dbReference type="SUPFAM" id="SSF49899">
    <property type="entry name" value="Concanavalin A-like lectins/glucanases"/>
    <property type="match status" value="1"/>
</dbReference>
<reference evidence="3 4" key="1">
    <citation type="journal article" date="2018" name="PLoS Genet.">
        <title>Population sequencing reveals clonal diversity and ancestral inbreeding in the grapevine cultivar Chardonnay.</title>
        <authorList>
            <person name="Roach M.J."/>
            <person name="Johnson D.L."/>
            <person name="Bohlmann J."/>
            <person name="van Vuuren H.J."/>
            <person name="Jones S.J."/>
            <person name="Pretorius I.S."/>
            <person name="Schmidt S.A."/>
            <person name="Borneman A.R."/>
        </authorList>
    </citation>
    <scope>NUCLEOTIDE SEQUENCE [LARGE SCALE GENOMIC DNA]</scope>
    <source>
        <strain evidence="4">cv. Chardonnay</strain>
        <tissue evidence="3">Leaf</tissue>
    </source>
</reference>
<evidence type="ECO:0000313" key="4">
    <source>
        <dbReference type="Proteomes" id="UP000288805"/>
    </source>
</evidence>
<feature type="region of interest" description="Disordered" evidence="2">
    <location>
        <begin position="369"/>
        <end position="402"/>
    </location>
</feature>